<dbReference type="Proteomes" id="UP001359559">
    <property type="component" value="Unassembled WGS sequence"/>
</dbReference>
<evidence type="ECO:0000256" key="1">
    <source>
        <dbReference type="SAM" id="SignalP"/>
    </source>
</evidence>
<reference evidence="2 3" key="1">
    <citation type="submission" date="2024-01" db="EMBL/GenBank/DDBJ databases">
        <title>The genomes of 5 underutilized Papilionoideae crops provide insights into root nodulation and disease resistance.</title>
        <authorList>
            <person name="Yuan L."/>
        </authorList>
    </citation>
    <scope>NUCLEOTIDE SEQUENCE [LARGE SCALE GENOMIC DNA]</scope>
    <source>
        <strain evidence="2">LY-2023</strain>
        <tissue evidence="2">Leaf</tissue>
    </source>
</reference>
<gene>
    <name evidence="2" type="ORF">RJT34_12085</name>
</gene>
<protein>
    <submittedName>
        <fullName evidence="2">Uncharacterized protein</fullName>
    </submittedName>
</protein>
<dbReference type="AlphaFoldDB" id="A0AAN9JPQ5"/>
<dbReference type="EMBL" id="JAYKXN010000003">
    <property type="protein sequence ID" value="KAK7301224.1"/>
    <property type="molecule type" value="Genomic_DNA"/>
</dbReference>
<feature type="signal peptide" evidence="1">
    <location>
        <begin position="1"/>
        <end position="16"/>
    </location>
</feature>
<keyword evidence="3" id="KW-1185">Reference proteome</keyword>
<name>A0AAN9JPQ5_CLITE</name>
<evidence type="ECO:0000313" key="3">
    <source>
        <dbReference type="Proteomes" id="UP001359559"/>
    </source>
</evidence>
<keyword evidence="1" id="KW-0732">Signal</keyword>
<accession>A0AAN9JPQ5</accession>
<proteinExistence type="predicted"/>
<comment type="caution">
    <text evidence="2">The sequence shown here is derived from an EMBL/GenBank/DDBJ whole genome shotgun (WGS) entry which is preliminary data.</text>
</comment>
<sequence>MFALLHLLLAYEMSKCIPDQGDDKESVGLIKKEISSRHVRESGIWLISWKIGLLISRDVCNAVCALYCRLILISLKQMKSSAEFKILISRYQLTGVPTQIEEDKNVKATMGLKNAEICKGYTKDVVAVRRELCCNGSNGHGCERLVSWFSYLSLLYLHDVDRF</sequence>
<feature type="chain" id="PRO_5043024724" evidence="1">
    <location>
        <begin position="17"/>
        <end position="163"/>
    </location>
</feature>
<evidence type="ECO:0000313" key="2">
    <source>
        <dbReference type="EMBL" id="KAK7301224.1"/>
    </source>
</evidence>
<organism evidence="2 3">
    <name type="scientific">Clitoria ternatea</name>
    <name type="common">Butterfly pea</name>
    <dbReference type="NCBI Taxonomy" id="43366"/>
    <lineage>
        <taxon>Eukaryota</taxon>
        <taxon>Viridiplantae</taxon>
        <taxon>Streptophyta</taxon>
        <taxon>Embryophyta</taxon>
        <taxon>Tracheophyta</taxon>
        <taxon>Spermatophyta</taxon>
        <taxon>Magnoliopsida</taxon>
        <taxon>eudicotyledons</taxon>
        <taxon>Gunneridae</taxon>
        <taxon>Pentapetalae</taxon>
        <taxon>rosids</taxon>
        <taxon>fabids</taxon>
        <taxon>Fabales</taxon>
        <taxon>Fabaceae</taxon>
        <taxon>Papilionoideae</taxon>
        <taxon>50 kb inversion clade</taxon>
        <taxon>NPAAA clade</taxon>
        <taxon>indigoferoid/millettioid clade</taxon>
        <taxon>Phaseoleae</taxon>
        <taxon>Clitoria</taxon>
    </lineage>
</organism>